<proteinExistence type="predicted"/>
<dbReference type="EMBL" id="CP013355">
    <property type="protein sequence ID" value="AMC11119.1"/>
    <property type="molecule type" value="Genomic_DNA"/>
</dbReference>
<reference evidence="2" key="1">
    <citation type="submission" date="2015-12" db="EMBL/GenBank/DDBJ databases">
        <title>Complete genome sequence of Lutibacter profundus strain LP1.</title>
        <authorList>
            <person name="Wissuwa J."/>
            <person name="Le Moine Bauer S."/>
            <person name="Stokke R."/>
            <person name="Dahle H."/>
            <person name="Steen I.H."/>
        </authorList>
    </citation>
    <scope>NUCLEOTIDE SEQUENCE [LARGE SCALE GENOMIC DNA]</scope>
    <source>
        <strain evidence="2">LP1</strain>
    </source>
</reference>
<evidence type="ECO:0008006" key="3">
    <source>
        <dbReference type="Google" id="ProtNLM"/>
    </source>
</evidence>
<name>A0A0X8G6U7_9FLAO</name>
<dbReference type="RefSeq" id="WP_068208200.1">
    <property type="nucleotide sequence ID" value="NZ_CP013355.1"/>
</dbReference>
<accession>A0A0X8G6U7</accession>
<evidence type="ECO:0000313" key="2">
    <source>
        <dbReference type="Proteomes" id="UP000059672"/>
    </source>
</evidence>
<sequence length="230" mass="24710">MKKTNLLFKITSLLVFTALLFNSCDKDDGANDTTMRVSLKMNTTITPTAKSIAVNTLVFNSGSVIIREIVFDGERVSGSGTVSESITHEQISTINLATGVASPSVEVTIPFGEYTDVNLGIEIYDEVDAPSVIAEGIYINDSGTEIPVRFEFNSGEVFEVDAEAHTFTEGSTAIAEINFSPAIWFSTISGAMLDDAIQVEGVILINESTNSTIFDIVADKLDNATQGIFN</sequence>
<keyword evidence="2" id="KW-1185">Reference proteome</keyword>
<dbReference type="Proteomes" id="UP000059672">
    <property type="component" value="Chromosome"/>
</dbReference>
<evidence type="ECO:0000313" key="1">
    <source>
        <dbReference type="EMBL" id="AMC11119.1"/>
    </source>
</evidence>
<gene>
    <name evidence="1" type="ORF">Lupro_07590</name>
</gene>
<dbReference type="OrthoDB" id="851020at2"/>
<reference evidence="1 2" key="2">
    <citation type="journal article" date="2016" name="Int. J. Syst. Evol. Microbiol.">
        <title>Lutibacter profundi sp. nov., isolated from a deep-sea hydrothermal system on the Arctic Mid-Ocean Ridge and emended description of the genus Lutibacter.</title>
        <authorList>
            <person name="Le Moine Bauer S."/>
            <person name="Roalkvam I."/>
            <person name="Steen I.H."/>
            <person name="Dahle H."/>
        </authorList>
    </citation>
    <scope>NUCLEOTIDE SEQUENCE [LARGE SCALE GENOMIC DNA]</scope>
    <source>
        <strain evidence="1 2">LP1</strain>
    </source>
</reference>
<protein>
    <recommendedName>
        <fullName evidence="3">DUF4382 domain-containing protein</fullName>
    </recommendedName>
</protein>
<dbReference type="AlphaFoldDB" id="A0A0X8G6U7"/>
<organism evidence="1 2">
    <name type="scientific">Lutibacter profundi</name>
    <dbReference type="NCBI Taxonomy" id="1622118"/>
    <lineage>
        <taxon>Bacteria</taxon>
        <taxon>Pseudomonadati</taxon>
        <taxon>Bacteroidota</taxon>
        <taxon>Flavobacteriia</taxon>
        <taxon>Flavobacteriales</taxon>
        <taxon>Flavobacteriaceae</taxon>
        <taxon>Lutibacter</taxon>
    </lineage>
</organism>
<dbReference type="KEGG" id="lut:Lupro_07590"/>